<sequence>MKAGVTLPFLFPFHEVVAEKQFSAYIVLRPKEVKKKCEKKNSFFRHLKCCIF</sequence>
<dbReference type="Proteomes" id="UP000008988">
    <property type="component" value="Unassembled WGS sequence"/>
</dbReference>
<evidence type="ECO:0000313" key="2">
    <source>
        <dbReference type="Proteomes" id="UP000008988"/>
    </source>
</evidence>
<proteinExistence type="predicted"/>
<dbReference type="AlphaFoldDB" id="B5VRV0"/>
<organism evidence="1 2">
    <name type="scientific">Saccharomyces cerevisiae (strain AWRI1631)</name>
    <name type="common">Baker's yeast</name>
    <dbReference type="NCBI Taxonomy" id="545124"/>
    <lineage>
        <taxon>Eukaryota</taxon>
        <taxon>Fungi</taxon>
        <taxon>Dikarya</taxon>
        <taxon>Ascomycota</taxon>
        <taxon>Saccharomycotina</taxon>
        <taxon>Saccharomycetes</taxon>
        <taxon>Saccharomycetales</taxon>
        <taxon>Saccharomycetaceae</taxon>
        <taxon>Saccharomyces</taxon>
    </lineage>
</organism>
<gene>
    <name evidence="1" type="ORF">AWRI1631_152120</name>
</gene>
<protein>
    <submittedName>
        <fullName evidence="1">Uncharacterized protein</fullName>
    </submittedName>
</protein>
<accession>B5VRV0</accession>
<evidence type="ECO:0000313" key="1">
    <source>
        <dbReference type="EMBL" id="EDZ69344.1"/>
    </source>
</evidence>
<comment type="caution">
    <text evidence="1">The sequence shown here is derived from an EMBL/GenBank/DDBJ whole genome shotgun (WGS) entry which is preliminary data.</text>
</comment>
<dbReference type="EMBL" id="ABSV01002138">
    <property type="protein sequence ID" value="EDZ69344.1"/>
    <property type="molecule type" value="Genomic_DNA"/>
</dbReference>
<name>B5VRV0_YEAS6</name>
<reference evidence="1 2" key="1">
    <citation type="journal article" date="2008" name="FEMS Yeast Res.">
        <title>Comparative genome analysis of a Saccharomyces cerevisiae wine strain.</title>
        <authorList>
            <person name="Borneman A.R."/>
            <person name="Forgan A.H."/>
            <person name="Pretorius I.S."/>
            <person name="Chambers P.J."/>
        </authorList>
    </citation>
    <scope>NUCLEOTIDE SEQUENCE [LARGE SCALE GENOMIC DNA]</scope>
    <source>
        <strain evidence="1 2">AWRI1631</strain>
    </source>
</reference>